<dbReference type="WBParaSite" id="HCON_00105080-00001">
    <property type="protein sequence ID" value="HCON_00105080-00001"/>
    <property type="gene ID" value="HCON_00105080"/>
</dbReference>
<dbReference type="OMA" id="GEYCDAR"/>
<dbReference type="Proteomes" id="UP000025227">
    <property type="component" value="Unplaced"/>
</dbReference>
<dbReference type="GO" id="GO:0005886">
    <property type="term" value="C:plasma membrane"/>
    <property type="evidence" value="ECO:0007669"/>
    <property type="project" value="UniProtKB-SubCell"/>
</dbReference>
<evidence type="ECO:0000313" key="8">
    <source>
        <dbReference type="Proteomes" id="UP000025227"/>
    </source>
</evidence>
<dbReference type="Pfam" id="PF01062">
    <property type="entry name" value="Bestrophin"/>
    <property type="match status" value="1"/>
</dbReference>
<keyword evidence="6" id="KW-0407">Ion channel</keyword>
<evidence type="ECO:0000256" key="7">
    <source>
        <dbReference type="SAM" id="MobiDB-lite"/>
    </source>
</evidence>
<dbReference type="GO" id="GO:0005254">
    <property type="term" value="F:chloride channel activity"/>
    <property type="evidence" value="ECO:0007669"/>
    <property type="project" value="UniProtKB-KW"/>
</dbReference>
<organism evidence="8 9">
    <name type="scientific">Haemonchus contortus</name>
    <name type="common">Barber pole worm</name>
    <dbReference type="NCBI Taxonomy" id="6289"/>
    <lineage>
        <taxon>Eukaryota</taxon>
        <taxon>Metazoa</taxon>
        <taxon>Ecdysozoa</taxon>
        <taxon>Nematoda</taxon>
        <taxon>Chromadorea</taxon>
        <taxon>Rhabditida</taxon>
        <taxon>Rhabditina</taxon>
        <taxon>Rhabditomorpha</taxon>
        <taxon>Strongyloidea</taxon>
        <taxon>Trichostrongylidae</taxon>
        <taxon>Haemonchus</taxon>
    </lineage>
</organism>
<dbReference type="AlphaFoldDB" id="A0A7I4YIN6"/>
<evidence type="ECO:0000256" key="5">
    <source>
        <dbReference type="ARBA" id="ARBA00034769"/>
    </source>
</evidence>
<keyword evidence="6" id="KW-1003">Cell membrane</keyword>
<keyword evidence="6" id="KW-0868">Chloride</keyword>
<sequence length="488" mass="55517">MTVNYNLCVATSHPWTILRILLRWRGSVWKAVGIESAIWLLLYILISVVRRQVLSAEQQSHFEKAARVLDQHMRDIPTDFMLGFFVTVIVTRWSTLFNNIGLIENLAHAISACIRGSDDATRTRRRNIIRYCVVAQLLAFRDISVQVRKRFPTMDTIVASGFLMRHELEELEGLNSAAAHMGKHGCLYGRTWIPIEWAITLLKRARYSDETISSDILLVKCLEELRRFRTNLLTLTNYDWVPIPIMYPQLVSLAVHLFFFIALFSRQFSPSDDTTVEYVIPLMSCLQFTFYMGWLKVAEALLNPFGEDDDDFECNFLLDRNLVIGISIVDDGHDRVPEQMKDEFWQLPIDLLYSSSSVQRYTQPLTGSAAAIELPTNVNEITMMSLNGRECDCSSPRKISIIRSSSSVASPSMNGVVSSIRRKISRGSSVSDQTQGPVRQLSVRDDVLPSWIDHRLSIVPESPDDSVDNSQNSKRTRSLSCTDRPPLT</sequence>
<evidence type="ECO:0000256" key="6">
    <source>
        <dbReference type="RuleBase" id="RU363126"/>
    </source>
</evidence>
<comment type="similarity">
    <text evidence="5 6">Belongs to the anion channel-forming bestrophin (TC 1.A.46) family. Calcium-sensitive chloride channel subfamily.</text>
</comment>
<proteinExistence type="inferred from homology"/>
<keyword evidence="8" id="KW-1185">Reference proteome</keyword>
<keyword evidence="2 6" id="KW-0812">Transmembrane</keyword>
<keyword evidence="3 6" id="KW-1133">Transmembrane helix</keyword>
<dbReference type="GO" id="GO:0034707">
    <property type="term" value="C:chloride channel complex"/>
    <property type="evidence" value="ECO:0007669"/>
    <property type="project" value="UniProtKB-KW"/>
</dbReference>
<dbReference type="InterPro" id="IPR021134">
    <property type="entry name" value="Bestrophin-like"/>
</dbReference>
<evidence type="ECO:0000256" key="2">
    <source>
        <dbReference type="ARBA" id="ARBA00022692"/>
    </source>
</evidence>
<dbReference type="PANTHER" id="PTHR10736">
    <property type="entry name" value="BESTROPHIN"/>
    <property type="match status" value="1"/>
</dbReference>
<feature type="transmembrane region" description="Helical" evidence="6">
    <location>
        <begin position="28"/>
        <end position="49"/>
    </location>
</feature>
<comment type="caution">
    <text evidence="6">Lacks conserved residue(s) required for the propagation of feature annotation.</text>
</comment>
<dbReference type="OrthoDB" id="201595at2759"/>
<keyword evidence="6" id="KW-0406">Ion transport</keyword>
<feature type="compositionally biased region" description="Polar residues" evidence="7">
    <location>
        <begin position="468"/>
        <end position="481"/>
    </location>
</feature>
<evidence type="ECO:0000256" key="3">
    <source>
        <dbReference type="ARBA" id="ARBA00022989"/>
    </source>
</evidence>
<keyword evidence="6" id="KW-0869">Chloride channel</keyword>
<accession>A0A7I4YIN6</accession>
<comment type="function">
    <text evidence="6">Forms chloride channels.</text>
</comment>
<name>A0A7I4YIN6_HAECO</name>
<dbReference type="InterPro" id="IPR000615">
    <property type="entry name" value="Bestrophin"/>
</dbReference>
<evidence type="ECO:0000256" key="4">
    <source>
        <dbReference type="ARBA" id="ARBA00023136"/>
    </source>
</evidence>
<evidence type="ECO:0000256" key="1">
    <source>
        <dbReference type="ARBA" id="ARBA00004370"/>
    </source>
</evidence>
<reference evidence="9" key="1">
    <citation type="submission" date="2020-12" db="UniProtKB">
        <authorList>
            <consortium name="WormBaseParasite"/>
        </authorList>
    </citation>
    <scope>IDENTIFICATION</scope>
    <source>
        <strain evidence="9">MHco3</strain>
    </source>
</reference>
<keyword evidence="6" id="KW-0813">Transport</keyword>
<protein>
    <recommendedName>
        <fullName evidence="6">Bestrophin homolog</fullName>
    </recommendedName>
</protein>
<evidence type="ECO:0000313" key="9">
    <source>
        <dbReference type="WBParaSite" id="HCON_00105080-00001"/>
    </source>
</evidence>
<comment type="subcellular location">
    <subcellularLocation>
        <location evidence="6">Cell membrane</location>
        <topology evidence="6">Multi-pass membrane protein</topology>
    </subcellularLocation>
    <subcellularLocation>
        <location evidence="1">Membrane</location>
    </subcellularLocation>
</comment>
<keyword evidence="4 6" id="KW-0472">Membrane</keyword>
<feature type="region of interest" description="Disordered" evidence="7">
    <location>
        <begin position="458"/>
        <end position="488"/>
    </location>
</feature>
<dbReference type="PANTHER" id="PTHR10736:SF61">
    <property type="entry name" value="BESTROPHIN HOMOLOG 24"/>
    <property type="match status" value="1"/>
</dbReference>